<sequence length="261" mass="28257">MNQECETALACAPDGVPMPDSAAGSVGEMETCAVLAVMPAFNEAASVASVVRDVLAQGVDVLVVDDASEDDTARAASEAGAMVIRHAVRLGAWGGTQTGLRFARRAGYGCVLSIDADGQHPVDAIPELLAPLRDGSADVVIGACTERGSTLRHVAWTLFRALSHLKVRDLTSGFRAYGPRAVKCLASRQATLVDYQDLGVLFLLAENGMRMQEMHVPMRPRKTGHSRIFNNWFAVADYMVYSFLHAVWKNRHISRIDRCKT</sequence>
<dbReference type="PANTHER" id="PTHR48090:SF7">
    <property type="entry name" value="RFBJ PROTEIN"/>
    <property type="match status" value="1"/>
</dbReference>
<name>A0A846QVT3_9BACT</name>
<evidence type="ECO:0000259" key="1">
    <source>
        <dbReference type="Pfam" id="PF00535"/>
    </source>
</evidence>
<dbReference type="PANTHER" id="PTHR48090">
    <property type="entry name" value="UNDECAPRENYL-PHOSPHATE 4-DEOXY-4-FORMAMIDO-L-ARABINOSE TRANSFERASE-RELATED"/>
    <property type="match status" value="1"/>
</dbReference>
<dbReference type="CDD" id="cd04179">
    <property type="entry name" value="DPM_DPG-synthase_like"/>
    <property type="match status" value="1"/>
</dbReference>
<evidence type="ECO:0000313" key="2">
    <source>
        <dbReference type="EMBL" id="NJB68749.1"/>
    </source>
</evidence>
<dbReference type="InterPro" id="IPR050256">
    <property type="entry name" value="Glycosyltransferase_2"/>
</dbReference>
<dbReference type="InterPro" id="IPR001173">
    <property type="entry name" value="Glyco_trans_2-like"/>
</dbReference>
<reference evidence="2 3" key="1">
    <citation type="submission" date="2020-03" db="EMBL/GenBank/DDBJ databases">
        <title>Genomic Encyclopedia of Type Strains, Phase IV (KMG-IV): sequencing the most valuable type-strain genomes for metagenomic binning, comparative biology and taxonomic classification.</title>
        <authorList>
            <person name="Goeker M."/>
        </authorList>
    </citation>
    <scope>NUCLEOTIDE SEQUENCE [LARGE SCALE GENOMIC DNA]</scope>
    <source>
        <strain evidence="2 3">DSM 24233</strain>
    </source>
</reference>
<dbReference type="SUPFAM" id="SSF53448">
    <property type="entry name" value="Nucleotide-diphospho-sugar transferases"/>
    <property type="match status" value="1"/>
</dbReference>
<dbReference type="Gene3D" id="3.90.550.10">
    <property type="entry name" value="Spore Coat Polysaccharide Biosynthesis Protein SpsA, Chain A"/>
    <property type="match status" value="1"/>
</dbReference>
<dbReference type="EMBL" id="JAATJA010000002">
    <property type="protein sequence ID" value="NJB68749.1"/>
    <property type="molecule type" value="Genomic_DNA"/>
</dbReference>
<evidence type="ECO:0000313" key="3">
    <source>
        <dbReference type="Proteomes" id="UP000580856"/>
    </source>
</evidence>
<gene>
    <name evidence="2" type="ORF">GGQ74_002422</name>
</gene>
<keyword evidence="3" id="KW-1185">Reference proteome</keyword>
<dbReference type="AlphaFoldDB" id="A0A846QVT3"/>
<dbReference type="RefSeq" id="WP_245168239.1">
    <property type="nucleotide sequence ID" value="NZ_JAATJA010000002.1"/>
</dbReference>
<dbReference type="InterPro" id="IPR029044">
    <property type="entry name" value="Nucleotide-diphossugar_trans"/>
</dbReference>
<comment type="caution">
    <text evidence="2">The sequence shown here is derived from an EMBL/GenBank/DDBJ whole genome shotgun (WGS) entry which is preliminary data.</text>
</comment>
<protein>
    <recommendedName>
        <fullName evidence="1">Glycosyltransferase 2-like domain-containing protein</fullName>
    </recommendedName>
</protein>
<dbReference type="Proteomes" id="UP000580856">
    <property type="component" value="Unassembled WGS sequence"/>
</dbReference>
<organism evidence="2 3">
    <name type="scientific">Desulfobaculum xiamenense</name>
    <dbReference type="NCBI Taxonomy" id="995050"/>
    <lineage>
        <taxon>Bacteria</taxon>
        <taxon>Pseudomonadati</taxon>
        <taxon>Thermodesulfobacteriota</taxon>
        <taxon>Desulfovibrionia</taxon>
        <taxon>Desulfovibrionales</taxon>
        <taxon>Desulfovibrionaceae</taxon>
        <taxon>Desulfobaculum</taxon>
    </lineage>
</organism>
<accession>A0A846QVT3</accession>
<dbReference type="Pfam" id="PF00535">
    <property type="entry name" value="Glycos_transf_2"/>
    <property type="match status" value="1"/>
</dbReference>
<feature type="domain" description="Glycosyltransferase 2-like" evidence="1">
    <location>
        <begin position="37"/>
        <end position="158"/>
    </location>
</feature>
<proteinExistence type="predicted"/>